<reference evidence="6 7" key="1">
    <citation type="submission" date="2022-06" db="EMBL/GenBank/DDBJ databases">
        <title>Rhizosaccharibacter gen. nov. sp. nov. KSS12, endophytic bacteria isolated from sugarcane.</title>
        <authorList>
            <person name="Pitiwittayakul N."/>
        </authorList>
    </citation>
    <scope>NUCLEOTIDE SEQUENCE [LARGE SCALE GENOMIC DNA]</scope>
    <source>
        <strain evidence="6 7">KSS12</strain>
    </source>
</reference>
<evidence type="ECO:0000313" key="6">
    <source>
        <dbReference type="EMBL" id="MCQ8241697.1"/>
    </source>
</evidence>
<accession>A0ABT1VZE3</accession>
<evidence type="ECO:0000256" key="3">
    <source>
        <dbReference type="ARBA" id="ARBA00022989"/>
    </source>
</evidence>
<comment type="subcellular location">
    <subcellularLocation>
        <location evidence="1">Membrane</location>
        <topology evidence="1">Multi-pass membrane protein</topology>
    </subcellularLocation>
</comment>
<keyword evidence="2 5" id="KW-0812">Transmembrane</keyword>
<protein>
    <submittedName>
        <fullName evidence="6">Disulfide bond formation protein B</fullName>
    </submittedName>
</protein>
<dbReference type="InterPro" id="IPR023380">
    <property type="entry name" value="DsbB-like_sf"/>
</dbReference>
<dbReference type="InterPro" id="IPR003752">
    <property type="entry name" value="DiS_bond_form_DsbB/BdbC"/>
</dbReference>
<comment type="caution">
    <text evidence="6">The sequence shown here is derived from an EMBL/GenBank/DDBJ whole genome shotgun (WGS) entry which is preliminary data.</text>
</comment>
<keyword evidence="4 5" id="KW-0472">Membrane</keyword>
<organism evidence="6 7">
    <name type="scientific">Rhizosaccharibacter radicis</name>
    <dbReference type="NCBI Taxonomy" id="2782605"/>
    <lineage>
        <taxon>Bacteria</taxon>
        <taxon>Pseudomonadati</taxon>
        <taxon>Pseudomonadota</taxon>
        <taxon>Alphaproteobacteria</taxon>
        <taxon>Acetobacterales</taxon>
        <taxon>Acetobacteraceae</taxon>
        <taxon>Rhizosaccharibacter</taxon>
    </lineage>
</organism>
<feature type="transmembrane region" description="Helical" evidence="5">
    <location>
        <begin position="148"/>
        <end position="170"/>
    </location>
</feature>
<sequence length="176" mass="19047">MSLSMRARRDHRAGGRIDGLFWVAAGAVILGGVWWEEHVRGLVPCALCLLERWPWRALVLLGLLRLGLPDRPGISTALRVAAAAVLLAAAGLGLTHLGVEQHWWPDPLPQCQAPTFHAGSLRERLASMPLRPAKPCDSPSYLLPGLPVSMAALDMLFALALLALTLFLGFGRKRPA</sequence>
<proteinExistence type="predicted"/>
<evidence type="ECO:0000313" key="7">
    <source>
        <dbReference type="Proteomes" id="UP001524547"/>
    </source>
</evidence>
<dbReference type="SUPFAM" id="SSF158442">
    <property type="entry name" value="DsbB-like"/>
    <property type="match status" value="1"/>
</dbReference>
<dbReference type="Gene3D" id="1.20.1550.10">
    <property type="entry name" value="DsbB-like"/>
    <property type="match status" value="1"/>
</dbReference>
<feature type="transmembrane region" description="Helical" evidence="5">
    <location>
        <begin position="20"/>
        <end position="35"/>
    </location>
</feature>
<evidence type="ECO:0000256" key="1">
    <source>
        <dbReference type="ARBA" id="ARBA00004141"/>
    </source>
</evidence>
<evidence type="ECO:0000256" key="5">
    <source>
        <dbReference type="SAM" id="Phobius"/>
    </source>
</evidence>
<dbReference type="Proteomes" id="UP001524547">
    <property type="component" value="Unassembled WGS sequence"/>
</dbReference>
<evidence type="ECO:0000256" key="4">
    <source>
        <dbReference type="ARBA" id="ARBA00023136"/>
    </source>
</evidence>
<keyword evidence="3 5" id="KW-1133">Transmembrane helix</keyword>
<name>A0ABT1VZE3_9PROT</name>
<dbReference type="Pfam" id="PF02600">
    <property type="entry name" value="DsbB"/>
    <property type="match status" value="1"/>
</dbReference>
<keyword evidence="7" id="KW-1185">Reference proteome</keyword>
<dbReference type="EMBL" id="JAMZEJ010000007">
    <property type="protein sequence ID" value="MCQ8241697.1"/>
    <property type="molecule type" value="Genomic_DNA"/>
</dbReference>
<dbReference type="RefSeq" id="WP_422920438.1">
    <property type="nucleotide sequence ID" value="NZ_JAMZEJ010000007.1"/>
</dbReference>
<gene>
    <name evidence="6" type="ORF">NFI88_12710</name>
</gene>
<evidence type="ECO:0000256" key="2">
    <source>
        <dbReference type="ARBA" id="ARBA00022692"/>
    </source>
</evidence>